<organism evidence="10 11">
    <name type="scientific">Nepenthes gracilis</name>
    <name type="common">Slender pitcher plant</name>
    <dbReference type="NCBI Taxonomy" id="150966"/>
    <lineage>
        <taxon>Eukaryota</taxon>
        <taxon>Viridiplantae</taxon>
        <taxon>Streptophyta</taxon>
        <taxon>Embryophyta</taxon>
        <taxon>Tracheophyta</taxon>
        <taxon>Spermatophyta</taxon>
        <taxon>Magnoliopsida</taxon>
        <taxon>eudicotyledons</taxon>
        <taxon>Gunneridae</taxon>
        <taxon>Pentapetalae</taxon>
        <taxon>Caryophyllales</taxon>
        <taxon>Nepenthaceae</taxon>
        <taxon>Nepenthes</taxon>
    </lineage>
</organism>
<reference evidence="10" key="1">
    <citation type="submission" date="2023-05" db="EMBL/GenBank/DDBJ databases">
        <title>Nepenthes gracilis genome sequencing.</title>
        <authorList>
            <person name="Fukushima K."/>
        </authorList>
    </citation>
    <scope>NUCLEOTIDE SEQUENCE</scope>
    <source>
        <strain evidence="10">SING2019-196</strain>
    </source>
</reference>
<feature type="domain" description="Wall-associated receptor kinase galacturonan-binding" evidence="8">
    <location>
        <begin position="29"/>
        <end position="90"/>
    </location>
</feature>
<evidence type="ECO:0000313" key="10">
    <source>
        <dbReference type="EMBL" id="GMH27616.1"/>
    </source>
</evidence>
<evidence type="ECO:0000259" key="9">
    <source>
        <dbReference type="Pfam" id="PF14380"/>
    </source>
</evidence>
<dbReference type="GO" id="GO:0030247">
    <property type="term" value="F:polysaccharide binding"/>
    <property type="evidence" value="ECO:0007669"/>
    <property type="project" value="InterPro"/>
</dbReference>
<evidence type="ECO:0000256" key="3">
    <source>
        <dbReference type="ARBA" id="ARBA00022729"/>
    </source>
</evidence>
<comment type="subcellular location">
    <subcellularLocation>
        <location evidence="1">Membrane</location>
        <topology evidence="1">Single-pass membrane protein</topology>
    </subcellularLocation>
</comment>
<dbReference type="EMBL" id="BSYO01000033">
    <property type="protein sequence ID" value="GMH27616.1"/>
    <property type="molecule type" value="Genomic_DNA"/>
</dbReference>
<sequence length="309" mass="33952">MEPPEYAPIALLFITSLLALPSPISSQVCQRYCSNIRLKYPFGAGAGCGHPRFQNSVTCSSQKQLIFTTHTGCYPITEIDYSNEIIYISDPTMSTCFCMQPSKGFGLDCDAPFSFHDSTIFALLGCSAASSPIYRTNGGANINGGNSTRYVPQCDNESTPFCSSLYSCQPISQLYTPISTCCVYTPVDLGPSFEMDLRELKCFSYTAVYSFSGREDDPGSWKYGVALQYKFNVGNDYPSFCAACESSNGVCGYSGEADSFICNCPSGENTTTDCYFQTSWNHGFGLLPWSKGTWLINIAVELLLVWFMH</sequence>
<dbReference type="InterPro" id="IPR032872">
    <property type="entry name" value="WAK_assoc_C"/>
</dbReference>
<evidence type="ECO:0000256" key="1">
    <source>
        <dbReference type="ARBA" id="ARBA00004167"/>
    </source>
</evidence>
<comment type="catalytic activity">
    <reaction evidence="5">
        <text>L-threonyl-[protein] + ATP = O-phospho-L-threonyl-[protein] + ADP + H(+)</text>
        <dbReference type="Rhea" id="RHEA:46608"/>
        <dbReference type="Rhea" id="RHEA-COMP:11060"/>
        <dbReference type="Rhea" id="RHEA-COMP:11605"/>
        <dbReference type="ChEBI" id="CHEBI:15378"/>
        <dbReference type="ChEBI" id="CHEBI:30013"/>
        <dbReference type="ChEBI" id="CHEBI:30616"/>
        <dbReference type="ChEBI" id="CHEBI:61977"/>
        <dbReference type="ChEBI" id="CHEBI:456216"/>
        <dbReference type="EC" id="2.7.11.1"/>
    </reaction>
</comment>
<dbReference type="GO" id="GO:0004674">
    <property type="term" value="F:protein serine/threonine kinase activity"/>
    <property type="evidence" value="ECO:0007669"/>
    <property type="project" value="UniProtKB-EC"/>
</dbReference>
<feature type="chain" id="PRO_5041973589" description="non-specific serine/threonine protein kinase" evidence="7">
    <location>
        <begin position="27"/>
        <end position="309"/>
    </location>
</feature>
<evidence type="ECO:0000256" key="7">
    <source>
        <dbReference type="SAM" id="SignalP"/>
    </source>
</evidence>
<evidence type="ECO:0000256" key="6">
    <source>
        <dbReference type="ARBA" id="ARBA00048679"/>
    </source>
</evidence>
<comment type="caution">
    <text evidence="10">The sequence shown here is derived from an EMBL/GenBank/DDBJ whole genome shotgun (WGS) entry which is preliminary data.</text>
</comment>
<keyword evidence="3 7" id="KW-0732">Signal</keyword>
<feature type="signal peptide" evidence="7">
    <location>
        <begin position="1"/>
        <end position="26"/>
    </location>
</feature>
<evidence type="ECO:0000256" key="2">
    <source>
        <dbReference type="ARBA" id="ARBA00012513"/>
    </source>
</evidence>
<gene>
    <name evidence="10" type="ORF">Nepgr_029459</name>
</gene>
<comment type="catalytic activity">
    <reaction evidence="6">
        <text>L-seryl-[protein] + ATP = O-phospho-L-seryl-[protein] + ADP + H(+)</text>
        <dbReference type="Rhea" id="RHEA:17989"/>
        <dbReference type="Rhea" id="RHEA-COMP:9863"/>
        <dbReference type="Rhea" id="RHEA-COMP:11604"/>
        <dbReference type="ChEBI" id="CHEBI:15378"/>
        <dbReference type="ChEBI" id="CHEBI:29999"/>
        <dbReference type="ChEBI" id="CHEBI:30616"/>
        <dbReference type="ChEBI" id="CHEBI:83421"/>
        <dbReference type="ChEBI" id="CHEBI:456216"/>
        <dbReference type="EC" id="2.7.11.1"/>
    </reaction>
</comment>
<proteinExistence type="predicted"/>
<dbReference type="GO" id="GO:0016020">
    <property type="term" value="C:membrane"/>
    <property type="evidence" value="ECO:0007669"/>
    <property type="project" value="UniProtKB-SubCell"/>
</dbReference>
<dbReference type="EC" id="2.7.11.1" evidence="2"/>
<dbReference type="Pfam" id="PF14380">
    <property type="entry name" value="WAK_assoc"/>
    <property type="match status" value="1"/>
</dbReference>
<evidence type="ECO:0000313" key="11">
    <source>
        <dbReference type="Proteomes" id="UP001279734"/>
    </source>
</evidence>
<evidence type="ECO:0000256" key="4">
    <source>
        <dbReference type="ARBA" id="ARBA00023180"/>
    </source>
</evidence>
<evidence type="ECO:0000259" key="8">
    <source>
        <dbReference type="Pfam" id="PF13947"/>
    </source>
</evidence>
<name>A0AAD3Y5K2_NEPGR</name>
<protein>
    <recommendedName>
        <fullName evidence="2">non-specific serine/threonine protein kinase</fullName>
        <ecNumber evidence="2">2.7.11.1</ecNumber>
    </recommendedName>
</protein>
<dbReference type="AlphaFoldDB" id="A0AAD3Y5K2"/>
<dbReference type="InterPro" id="IPR025287">
    <property type="entry name" value="WAK_GUB"/>
</dbReference>
<evidence type="ECO:0000256" key="5">
    <source>
        <dbReference type="ARBA" id="ARBA00047899"/>
    </source>
</evidence>
<dbReference type="PANTHER" id="PTHR33355:SF10">
    <property type="entry name" value="EGF-LIKE DOMAIN-CONTAINING PROTEIN"/>
    <property type="match status" value="1"/>
</dbReference>
<dbReference type="Pfam" id="PF13947">
    <property type="entry name" value="GUB_WAK_bind"/>
    <property type="match status" value="1"/>
</dbReference>
<dbReference type="Proteomes" id="UP001279734">
    <property type="component" value="Unassembled WGS sequence"/>
</dbReference>
<feature type="domain" description="Wall-associated receptor kinase C-terminal" evidence="9">
    <location>
        <begin position="218"/>
        <end position="266"/>
    </location>
</feature>
<keyword evidence="11" id="KW-1185">Reference proteome</keyword>
<dbReference type="PANTHER" id="PTHR33355">
    <property type="entry name" value="WALL-ASSOCIATED RECEPTOR KINASE CARBOXY-TERMINAL PROTEIN-RELATED"/>
    <property type="match status" value="1"/>
</dbReference>
<accession>A0AAD3Y5K2</accession>
<keyword evidence="4" id="KW-0325">Glycoprotein</keyword>